<dbReference type="Pfam" id="PF07501">
    <property type="entry name" value="G5"/>
    <property type="match status" value="1"/>
</dbReference>
<dbReference type="InterPro" id="IPR011098">
    <property type="entry name" value="G5_dom"/>
</dbReference>
<dbReference type="InterPro" id="IPR018392">
    <property type="entry name" value="LysM"/>
</dbReference>
<sequence>MNIKAIITIIIAVLLSLIIMLIVPKEETLTPKNVYRVYLAGKSVGLISDKDSLDEYIDKEQQTLKDKYNADKVYAPEDLEIVKDVTYNENISTTEEIYNKIKDIEPFTIKGYEITIEGLDTTNDAGETVEGVDQTIYVLDRDVFEQAMDNTIRSFVDSDSYDKYLNNEQTEIENGSTGTIIENIYIENKITVKETNIPSDATIYQSVDDLSKYLLFGTLDEQQKYTVQAGDTISDVAFNNKLSNEEFLIANPEFTDANNLLYEGQSVTISIIKPQFRLVEVDHQVTTQDIPYETETRYDNTQYTTYEETIQEGVNGSQLVTSKVEKVNGQVESAVIDHNATEVLKEPVKRIIVKGTKQRGGSGGVNSGLTGNSKVEGYWLWPTRTPYYISSPYGYRWGTLHDGLDIAGAGYGSPIYAVNNGIVVASSSRWPDGQYIIVNHNNGYYTLYAHLAERYVSVGQEVSIGETIGAMGQTGYATGVHLHLGLWRGFPYSGGSSSLNPMSLF</sequence>
<dbReference type="PROSITE" id="PS51109">
    <property type="entry name" value="G5"/>
    <property type="match status" value="1"/>
</dbReference>
<protein>
    <submittedName>
        <fullName evidence="5">M23 family metallopeptidase</fullName>
    </submittedName>
</protein>
<feature type="transmembrane region" description="Helical" evidence="2">
    <location>
        <begin position="6"/>
        <end position="23"/>
    </location>
</feature>
<dbReference type="SUPFAM" id="SSF51261">
    <property type="entry name" value="Duplicated hybrid motif"/>
    <property type="match status" value="1"/>
</dbReference>
<dbReference type="Pfam" id="PF01551">
    <property type="entry name" value="Peptidase_M23"/>
    <property type="match status" value="1"/>
</dbReference>
<evidence type="ECO:0000259" key="3">
    <source>
        <dbReference type="PROSITE" id="PS51109"/>
    </source>
</evidence>
<dbReference type="InterPro" id="IPR011055">
    <property type="entry name" value="Dup_hybrid_motif"/>
</dbReference>
<keyword evidence="2" id="KW-0812">Transmembrane</keyword>
<proteinExistence type="predicted"/>
<dbReference type="Proteomes" id="UP000886833">
    <property type="component" value="Unassembled WGS sequence"/>
</dbReference>
<dbReference type="EMBL" id="DVKQ01000100">
    <property type="protein sequence ID" value="HIT38348.1"/>
    <property type="molecule type" value="Genomic_DNA"/>
</dbReference>
<dbReference type="Gene3D" id="3.10.350.10">
    <property type="entry name" value="LysM domain"/>
    <property type="match status" value="1"/>
</dbReference>
<dbReference type="AlphaFoldDB" id="A0A9D1GCH2"/>
<feature type="domain" description="G5" evidence="3">
    <location>
        <begin position="276"/>
        <end position="358"/>
    </location>
</feature>
<name>A0A9D1GCH2_9FIRM</name>
<dbReference type="SMART" id="SM01208">
    <property type="entry name" value="G5"/>
    <property type="match status" value="1"/>
</dbReference>
<dbReference type="CDD" id="cd12797">
    <property type="entry name" value="M23_peptidase"/>
    <property type="match status" value="1"/>
</dbReference>
<reference evidence="5" key="1">
    <citation type="submission" date="2020-10" db="EMBL/GenBank/DDBJ databases">
        <authorList>
            <person name="Gilroy R."/>
        </authorList>
    </citation>
    <scope>NUCLEOTIDE SEQUENCE</scope>
    <source>
        <strain evidence="5">CHK195-26880</strain>
    </source>
</reference>
<dbReference type="GO" id="GO:0004222">
    <property type="term" value="F:metalloendopeptidase activity"/>
    <property type="evidence" value="ECO:0007669"/>
    <property type="project" value="TreeGrafter"/>
</dbReference>
<dbReference type="Gene3D" id="2.70.70.10">
    <property type="entry name" value="Glucose Permease (Domain IIA)"/>
    <property type="match status" value="1"/>
</dbReference>
<evidence type="ECO:0000313" key="6">
    <source>
        <dbReference type="Proteomes" id="UP000886833"/>
    </source>
</evidence>
<dbReference type="InterPro" id="IPR036779">
    <property type="entry name" value="LysM_dom_sf"/>
</dbReference>
<dbReference type="InterPro" id="IPR016047">
    <property type="entry name" value="M23ase_b-sheet_dom"/>
</dbReference>
<evidence type="ECO:0000313" key="5">
    <source>
        <dbReference type="EMBL" id="HIT38348.1"/>
    </source>
</evidence>
<dbReference type="InterPro" id="IPR050570">
    <property type="entry name" value="Cell_wall_metabolism_enzyme"/>
</dbReference>
<reference evidence="5" key="2">
    <citation type="journal article" date="2021" name="PeerJ">
        <title>Extensive microbial diversity within the chicken gut microbiome revealed by metagenomics and culture.</title>
        <authorList>
            <person name="Gilroy R."/>
            <person name="Ravi A."/>
            <person name="Getino M."/>
            <person name="Pursley I."/>
            <person name="Horton D.L."/>
            <person name="Alikhan N.F."/>
            <person name="Baker D."/>
            <person name="Gharbi K."/>
            <person name="Hall N."/>
            <person name="Watson M."/>
            <person name="Adriaenssens E.M."/>
            <person name="Foster-Nyarko E."/>
            <person name="Jarju S."/>
            <person name="Secka A."/>
            <person name="Antonio M."/>
            <person name="Oren A."/>
            <person name="Chaudhuri R.R."/>
            <person name="La Ragione R."/>
            <person name="Hildebrand F."/>
            <person name="Pallen M.J."/>
        </authorList>
    </citation>
    <scope>NUCLEOTIDE SEQUENCE</scope>
    <source>
        <strain evidence="5">CHK195-26880</strain>
    </source>
</reference>
<evidence type="ECO:0000256" key="2">
    <source>
        <dbReference type="SAM" id="Phobius"/>
    </source>
</evidence>
<gene>
    <name evidence="5" type="ORF">IAB59_07730</name>
</gene>
<comment type="caution">
    <text evidence="5">The sequence shown here is derived from an EMBL/GenBank/DDBJ whole genome shotgun (WGS) entry which is preliminary data.</text>
</comment>
<keyword evidence="1" id="KW-0732">Signal</keyword>
<dbReference type="PANTHER" id="PTHR21666:SF270">
    <property type="entry name" value="MUREIN HYDROLASE ACTIVATOR ENVC"/>
    <property type="match status" value="1"/>
</dbReference>
<dbReference type="Gene3D" id="2.20.230.10">
    <property type="entry name" value="Resuscitation-promoting factor rpfb"/>
    <property type="match status" value="1"/>
</dbReference>
<dbReference type="Pfam" id="PF01476">
    <property type="entry name" value="LysM"/>
    <property type="match status" value="1"/>
</dbReference>
<dbReference type="PROSITE" id="PS51782">
    <property type="entry name" value="LYSM"/>
    <property type="match status" value="1"/>
</dbReference>
<feature type="domain" description="LysM" evidence="4">
    <location>
        <begin position="223"/>
        <end position="269"/>
    </location>
</feature>
<keyword evidence="2" id="KW-0472">Membrane</keyword>
<dbReference type="CDD" id="cd00118">
    <property type="entry name" value="LysM"/>
    <property type="match status" value="1"/>
</dbReference>
<keyword evidence="2" id="KW-1133">Transmembrane helix</keyword>
<evidence type="ECO:0000256" key="1">
    <source>
        <dbReference type="ARBA" id="ARBA00022729"/>
    </source>
</evidence>
<dbReference type="PANTHER" id="PTHR21666">
    <property type="entry name" value="PEPTIDASE-RELATED"/>
    <property type="match status" value="1"/>
</dbReference>
<dbReference type="SUPFAM" id="SSF54106">
    <property type="entry name" value="LysM domain"/>
    <property type="match status" value="1"/>
</dbReference>
<evidence type="ECO:0000259" key="4">
    <source>
        <dbReference type="PROSITE" id="PS51782"/>
    </source>
</evidence>
<accession>A0A9D1GCH2</accession>
<organism evidence="5 6">
    <name type="scientific">Candidatus Onthousia faecipullorum</name>
    <dbReference type="NCBI Taxonomy" id="2840887"/>
    <lineage>
        <taxon>Bacteria</taxon>
        <taxon>Bacillati</taxon>
        <taxon>Bacillota</taxon>
        <taxon>Bacilli</taxon>
        <taxon>Candidatus Onthousia</taxon>
    </lineage>
</organism>